<dbReference type="PANTHER" id="PTHR46801">
    <property type="entry name" value="OS06G0309200 PROTEIN"/>
    <property type="match status" value="1"/>
</dbReference>
<dbReference type="SUPFAM" id="SSF55394">
    <property type="entry name" value="Bactericidal permeability-increasing protein, BPI"/>
    <property type="match status" value="2"/>
</dbReference>
<dbReference type="FunFam" id="3.15.10.10:FF:000001">
    <property type="entry name" value="phospholipid transfer protein-like"/>
    <property type="match status" value="1"/>
</dbReference>
<keyword evidence="7" id="KW-1185">Reference proteome</keyword>
<evidence type="ECO:0000256" key="2">
    <source>
        <dbReference type="ARBA" id="ARBA00060933"/>
    </source>
</evidence>
<dbReference type="InterPro" id="IPR001124">
    <property type="entry name" value="Lipid-bd_serum_glycop_C"/>
</dbReference>
<keyword evidence="3" id="KW-0732">Signal</keyword>
<feature type="domain" description="Lipid-binding serum glycoprotein N-terminal" evidence="4">
    <location>
        <begin position="42"/>
        <end position="263"/>
    </location>
</feature>
<evidence type="ECO:0000259" key="5">
    <source>
        <dbReference type="SMART" id="SM00329"/>
    </source>
</evidence>
<dbReference type="SMART" id="SM00328">
    <property type="entry name" value="BPI1"/>
    <property type="match status" value="1"/>
</dbReference>
<dbReference type="PANTHER" id="PTHR46801:SF2">
    <property type="entry name" value="LIPOPOLYSACCHARIDE-BINDING PROTEIN"/>
    <property type="match status" value="1"/>
</dbReference>
<keyword evidence="1" id="KW-0325">Glycoprotein</keyword>
<dbReference type="Gene3D" id="3.15.10.10">
    <property type="entry name" value="Bactericidal permeability-increasing protein, domain 1"/>
    <property type="match status" value="1"/>
</dbReference>
<evidence type="ECO:0000313" key="7">
    <source>
        <dbReference type="Proteomes" id="UP000187406"/>
    </source>
</evidence>
<dbReference type="InterPro" id="IPR030675">
    <property type="entry name" value="BPI/LBP"/>
</dbReference>
<dbReference type="InParanoid" id="A0A1Q3D085"/>
<proteinExistence type="inferred from homology"/>
<name>A0A1Q3D085_CEPFO</name>
<dbReference type="Pfam" id="PF01273">
    <property type="entry name" value="LBP_BPI_CETP"/>
    <property type="match status" value="1"/>
</dbReference>
<dbReference type="OrthoDB" id="10255543at2759"/>
<accession>A0A1Q3D085</accession>
<feature type="signal peptide" evidence="3">
    <location>
        <begin position="1"/>
        <end position="28"/>
    </location>
</feature>
<dbReference type="SMART" id="SM00329">
    <property type="entry name" value="BPI2"/>
    <property type="match status" value="1"/>
</dbReference>
<dbReference type="Proteomes" id="UP000187406">
    <property type="component" value="Unassembled WGS sequence"/>
</dbReference>
<comment type="caution">
    <text evidence="6">The sequence shown here is derived from an EMBL/GenBank/DDBJ whole genome shotgun (WGS) entry which is preliminary data.</text>
</comment>
<dbReference type="STRING" id="3775.A0A1Q3D085"/>
<dbReference type="GO" id="GO:0008289">
    <property type="term" value="F:lipid binding"/>
    <property type="evidence" value="ECO:0007669"/>
    <property type="project" value="InterPro"/>
</dbReference>
<dbReference type="InterPro" id="IPR045897">
    <property type="entry name" value="BPI/LBP_pln"/>
</dbReference>
<dbReference type="Pfam" id="PF02886">
    <property type="entry name" value="LBP_BPI_CETP_C"/>
    <property type="match status" value="1"/>
</dbReference>
<dbReference type="EMBL" id="BDDD01003709">
    <property type="protein sequence ID" value="GAV85862.1"/>
    <property type="molecule type" value="Genomic_DNA"/>
</dbReference>
<evidence type="ECO:0000256" key="3">
    <source>
        <dbReference type="SAM" id="SignalP"/>
    </source>
</evidence>
<dbReference type="InterPro" id="IPR017943">
    <property type="entry name" value="Bactericidal_perm-incr_a/b_dom"/>
</dbReference>
<organism evidence="6 7">
    <name type="scientific">Cephalotus follicularis</name>
    <name type="common">Albany pitcher plant</name>
    <dbReference type="NCBI Taxonomy" id="3775"/>
    <lineage>
        <taxon>Eukaryota</taxon>
        <taxon>Viridiplantae</taxon>
        <taxon>Streptophyta</taxon>
        <taxon>Embryophyta</taxon>
        <taxon>Tracheophyta</taxon>
        <taxon>Spermatophyta</taxon>
        <taxon>Magnoliopsida</taxon>
        <taxon>eudicotyledons</taxon>
        <taxon>Gunneridae</taxon>
        <taxon>Pentapetalae</taxon>
        <taxon>rosids</taxon>
        <taxon>fabids</taxon>
        <taxon>Oxalidales</taxon>
        <taxon>Cephalotaceae</taxon>
        <taxon>Cephalotus</taxon>
    </lineage>
</organism>
<reference evidence="7" key="1">
    <citation type="submission" date="2016-04" db="EMBL/GenBank/DDBJ databases">
        <title>Cephalotus genome sequencing.</title>
        <authorList>
            <person name="Fukushima K."/>
            <person name="Hasebe M."/>
            <person name="Fang X."/>
        </authorList>
    </citation>
    <scope>NUCLEOTIDE SEQUENCE [LARGE SCALE GENOMIC DNA]</scope>
    <source>
        <strain evidence="7">cv. St1</strain>
    </source>
</reference>
<dbReference type="GO" id="GO:0005615">
    <property type="term" value="C:extracellular space"/>
    <property type="evidence" value="ECO:0007669"/>
    <property type="project" value="InterPro"/>
</dbReference>
<feature type="chain" id="PRO_5010199125" evidence="3">
    <location>
        <begin position="29"/>
        <end position="486"/>
    </location>
</feature>
<feature type="domain" description="Lipid-binding serum glycoprotein C-terminal" evidence="5">
    <location>
        <begin position="281"/>
        <end position="480"/>
    </location>
</feature>
<dbReference type="InterPro" id="IPR017942">
    <property type="entry name" value="Lipid-bd_serum_glycop_N"/>
</dbReference>
<comment type="similarity">
    <text evidence="2">Belongs to the BPI/LBP/Plunc superfamily. BPI/LBP (TC 1.C.40) family.</text>
</comment>
<evidence type="ECO:0000256" key="1">
    <source>
        <dbReference type="ARBA" id="ARBA00023180"/>
    </source>
</evidence>
<protein>
    <submittedName>
        <fullName evidence="6">LBP_BPI_CETP domain-containing protein/LBP_BPI_CETP_C domain-containing protein</fullName>
    </submittedName>
</protein>
<dbReference type="AlphaFoldDB" id="A0A1Q3D085"/>
<evidence type="ECO:0000259" key="4">
    <source>
        <dbReference type="SMART" id="SM00328"/>
    </source>
</evidence>
<dbReference type="Gene3D" id="3.15.20.10">
    <property type="entry name" value="Bactericidal permeability-increasing protein, domain 2"/>
    <property type="match status" value="1"/>
</dbReference>
<gene>
    <name evidence="6" type="ORF">CFOL_v3_29296</name>
</gene>
<dbReference type="PIRSF" id="PIRSF002417">
    <property type="entry name" value="Lipid_binding_protein"/>
    <property type="match status" value="1"/>
</dbReference>
<sequence>MGIFSKSMTPTMFFIVLSLFLISTSTHLQSYEEGFISVVMPHKGLDFAKDLLINKAVSSIIPLQLPDIEKSVKIPLVGKVHIFLSNMTIYSVNIGSSYVQTGETGIVLVASNATANMIMNWKYTYSTWLITISDSGGASVKIEGMEVGLTATINEQVGTLKLSVLNCGCDVRDISIKVDGGASWLYQGLVNAFQSNIESAVEGAVSKKIREGLTKLDSLLQRLPKTMQLNSVAALNVTVVDDPVLSDSSVEFELNGLFSTTDDKLTFNHYTKKSQASVFCQSEPKMVVISLHENVFGSGALLYFKENYLHWIVDKIPDLSILNTAEWRDIVPQLYKLYPDDDMNLNISVISPPTIKVVTNDIEATIHTDVTINVLDAGEVISVACISLVINASCSAEILRNNILAGIAKLKDFTLSLNWSKIGDLQMHLLQPILSNVLKTVVLPYVNLHIMRGFPLPLPHGFTLQNAEILSADSKIKVCSDVGFTA</sequence>
<evidence type="ECO:0000313" key="6">
    <source>
        <dbReference type="EMBL" id="GAV85862.1"/>
    </source>
</evidence>